<dbReference type="OrthoDB" id="3406074at2"/>
<reference evidence="11 12" key="1">
    <citation type="submission" date="2016-06" db="EMBL/GenBank/DDBJ databases">
        <authorList>
            <person name="Kjaerup R.B."/>
            <person name="Dalgaard T.S."/>
            <person name="Juul-Madsen H.R."/>
        </authorList>
    </citation>
    <scope>NUCLEOTIDE SEQUENCE [LARGE SCALE GENOMIC DNA]</scope>
    <source>
        <strain evidence="11 12">DSM 45248</strain>
    </source>
</reference>
<dbReference type="CDD" id="cd00833">
    <property type="entry name" value="PKS"/>
    <property type="match status" value="1"/>
</dbReference>
<feature type="domain" description="Carrier" evidence="8">
    <location>
        <begin position="1719"/>
        <end position="1794"/>
    </location>
</feature>
<evidence type="ECO:0000313" key="12">
    <source>
        <dbReference type="Proteomes" id="UP000198765"/>
    </source>
</evidence>
<feature type="active site" description="Proton acceptor; for dehydratase activity" evidence="6">
    <location>
        <position position="1387"/>
    </location>
</feature>
<proteinExistence type="predicted"/>
<dbReference type="InterPro" id="IPR020807">
    <property type="entry name" value="PKS_DH"/>
</dbReference>
<feature type="region of interest" description="C-terminal hotdog fold" evidence="6">
    <location>
        <begin position="1493"/>
        <end position="1636"/>
    </location>
</feature>
<dbReference type="InterPro" id="IPR013968">
    <property type="entry name" value="PKS_KR"/>
</dbReference>
<dbReference type="SUPFAM" id="SSF47336">
    <property type="entry name" value="ACP-like"/>
    <property type="match status" value="1"/>
</dbReference>
<dbReference type="PANTHER" id="PTHR43775:SF51">
    <property type="entry name" value="INACTIVE PHENOLPHTHIOCEROL SYNTHESIS POLYKETIDE SYNTHASE TYPE I PKS1-RELATED"/>
    <property type="match status" value="1"/>
</dbReference>
<dbReference type="PROSITE" id="PS50075">
    <property type="entry name" value="CARRIER"/>
    <property type="match status" value="1"/>
</dbReference>
<comment type="cofactor">
    <cofactor evidence="1">
        <name>pantetheine 4'-phosphate</name>
        <dbReference type="ChEBI" id="CHEBI:47942"/>
    </cofactor>
</comment>
<dbReference type="InterPro" id="IPR057326">
    <property type="entry name" value="KR_dom"/>
</dbReference>
<gene>
    <name evidence="11" type="ORF">GA0070621_1930</name>
</gene>
<dbReference type="SMART" id="SM00822">
    <property type="entry name" value="PKS_KR"/>
    <property type="match status" value="1"/>
</dbReference>
<dbReference type="GO" id="GO:0031177">
    <property type="term" value="F:phosphopantetheine binding"/>
    <property type="evidence" value="ECO:0007669"/>
    <property type="project" value="InterPro"/>
</dbReference>
<evidence type="ECO:0000256" key="1">
    <source>
        <dbReference type="ARBA" id="ARBA00001957"/>
    </source>
</evidence>
<evidence type="ECO:0000259" key="10">
    <source>
        <dbReference type="PROSITE" id="PS52019"/>
    </source>
</evidence>
<dbReference type="Pfam" id="PF00698">
    <property type="entry name" value="Acyl_transf_1"/>
    <property type="match status" value="1"/>
</dbReference>
<organism evidence="11 12">
    <name type="scientific">Micromonospora narathiwatensis</name>
    <dbReference type="NCBI Taxonomy" id="299146"/>
    <lineage>
        <taxon>Bacteria</taxon>
        <taxon>Bacillati</taxon>
        <taxon>Actinomycetota</taxon>
        <taxon>Actinomycetes</taxon>
        <taxon>Micromonosporales</taxon>
        <taxon>Micromonosporaceae</taxon>
        <taxon>Micromonospora</taxon>
    </lineage>
</organism>
<dbReference type="RefSeq" id="WP_091193519.1">
    <property type="nucleotide sequence ID" value="NZ_LT594324.1"/>
</dbReference>
<dbReference type="InterPro" id="IPR049552">
    <property type="entry name" value="PKS_DH_N"/>
</dbReference>
<evidence type="ECO:0000256" key="5">
    <source>
        <dbReference type="ARBA" id="ARBA00023315"/>
    </source>
</evidence>
<keyword evidence="12" id="KW-1185">Reference proteome</keyword>
<evidence type="ECO:0000256" key="7">
    <source>
        <dbReference type="SAM" id="MobiDB-lite"/>
    </source>
</evidence>
<dbReference type="Pfam" id="PF00550">
    <property type="entry name" value="PP-binding"/>
    <property type="match status" value="1"/>
</dbReference>
<dbReference type="InterPro" id="IPR036291">
    <property type="entry name" value="NAD(P)-bd_dom_sf"/>
</dbReference>
<dbReference type="InterPro" id="IPR014043">
    <property type="entry name" value="Acyl_transferase_dom"/>
</dbReference>
<evidence type="ECO:0000256" key="3">
    <source>
        <dbReference type="ARBA" id="ARBA00022553"/>
    </source>
</evidence>
<dbReference type="PROSITE" id="PS52004">
    <property type="entry name" value="KS3_2"/>
    <property type="match status" value="1"/>
</dbReference>
<feature type="active site" description="Proton donor; for dehydratase activity" evidence="6">
    <location>
        <position position="1559"/>
    </location>
</feature>
<dbReference type="Gene3D" id="3.40.50.720">
    <property type="entry name" value="NAD(P)-binding Rossmann-like Domain"/>
    <property type="match status" value="1"/>
</dbReference>
<dbReference type="Pfam" id="PF14765">
    <property type="entry name" value="PS-DH"/>
    <property type="match status" value="1"/>
</dbReference>
<dbReference type="InterPro" id="IPR016035">
    <property type="entry name" value="Acyl_Trfase/lysoPLipase"/>
</dbReference>
<accession>A0A1A8ZIS9</accession>
<dbReference type="Pfam" id="PF22621">
    <property type="entry name" value="CurL-like_PKS_C"/>
    <property type="match status" value="1"/>
</dbReference>
<dbReference type="InterPro" id="IPR020841">
    <property type="entry name" value="PKS_Beta-ketoAc_synthase_dom"/>
</dbReference>
<dbReference type="Pfam" id="PF08659">
    <property type="entry name" value="KR"/>
    <property type="match status" value="1"/>
</dbReference>
<dbReference type="InterPro" id="IPR029058">
    <property type="entry name" value="AB_hydrolase_fold"/>
</dbReference>
<dbReference type="InterPro" id="IPR006162">
    <property type="entry name" value="Ppantetheine_attach_site"/>
</dbReference>
<dbReference type="CDD" id="cd08953">
    <property type="entry name" value="KR_2_SDR_x"/>
    <property type="match status" value="1"/>
</dbReference>
<dbReference type="InterPro" id="IPR049900">
    <property type="entry name" value="PKS_mFAS_DH"/>
</dbReference>
<dbReference type="GO" id="GO:0004312">
    <property type="term" value="F:fatty acid synthase activity"/>
    <property type="evidence" value="ECO:0007669"/>
    <property type="project" value="TreeGrafter"/>
</dbReference>
<keyword evidence="3" id="KW-0597">Phosphoprotein</keyword>
<feature type="domain" description="PKS/mFAS DH" evidence="10">
    <location>
        <begin position="1356"/>
        <end position="1636"/>
    </location>
</feature>
<dbReference type="PROSITE" id="PS52019">
    <property type="entry name" value="PKS_MFAS_DH"/>
    <property type="match status" value="1"/>
</dbReference>
<dbReference type="InterPro" id="IPR009081">
    <property type="entry name" value="PP-bd_ACP"/>
</dbReference>
<dbReference type="InterPro" id="IPR020806">
    <property type="entry name" value="PKS_PP-bd"/>
</dbReference>
<dbReference type="SMART" id="SM00825">
    <property type="entry name" value="PKS_KS"/>
    <property type="match status" value="1"/>
</dbReference>
<dbReference type="SUPFAM" id="SSF52151">
    <property type="entry name" value="FabD/lysophospholipase-like"/>
    <property type="match status" value="1"/>
</dbReference>
<dbReference type="GO" id="GO:0006633">
    <property type="term" value="P:fatty acid biosynthetic process"/>
    <property type="evidence" value="ECO:0007669"/>
    <property type="project" value="TreeGrafter"/>
</dbReference>
<feature type="region of interest" description="Disordered" evidence="7">
    <location>
        <begin position="1792"/>
        <end position="1818"/>
    </location>
</feature>
<evidence type="ECO:0000256" key="6">
    <source>
        <dbReference type="PROSITE-ProRule" id="PRU01363"/>
    </source>
</evidence>
<dbReference type="Gene3D" id="3.40.366.10">
    <property type="entry name" value="Malonyl-Coenzyme A Acyl Carrier Protein, domain 2"/>
    <property type="match status" value="1"/>
</dbReference>
<dbReference type="Gene3D" id="3.40.47.10">
    <property type="match status" value="1"/>
</dbReference>
<keyword evidence="2" id="KW-0596">Phosphopantetheine</keyword>
<dbReference type="InterPro" id="IPR016039">
    <property type="entry name" value="Thiolase-like"/>
</dbReference>
<dbReference type="InterPro" id="IPR049490">
    <property type="entry name" value="C883_1060-like_KR_N"/>
</dbReference>
<dbReference type="InterPro" id="IPR036736">
    <property type="entry name" value="ACP-like_sf"/>
</dbReference>
<evidence type="ECO:0000259" key="9">
    <source>
        <dbReference type="PROSITE" id="PS52004"/>
    </source>
</evidence>
<protein>
    <submittedName>
        <fullName evidence="11">Acyl transferase domain-containing protein</fullName>
    </submittedName>
</protein>
<dbReference type="GO" id="GO:0044550">
    <property type="term" value="P:secondary metabolite biosynthetic process"/>
    <property type="evidence" value="ECO:0007669"/>
    <property type="project" value="UniProtKB-ARBA"/>
</dbReference>
<dbReference type="PATRIC" id="fig|299146.4.peg.1991"/>
<dbReference type="InterPro" id="IPR001227">
    <property type="entry name" value="Ac_transferase_dom_sf"/>
</dbReference>
<sequence>MPIEEPQSYGVEPIAVVGMACRVPGAKDVNEFWHNLVAGVESVTWFDRAHQLALGVPEHEVDDPHFVPAAPVLDEYDAFDAPLFGLSARDAQVADPQHRLFLELAHSALEHAGYDPFAGGRSVGVYAGTGGETYAYEHLRPSGAGEFHMDLSMWNFPDYVATLTSYKLNLHGPSLTVHTACSTSLVATHLACEALRGGECDMALAGGVCVELPHGRGHLVLDGGVISRDGHCRPFDATASGTMWGSGGGIVVLKRLADAVADGDHIYGVIRGNAINNDGSAKVSFSAPSIDGQAEVVAQAVELADIDPRTITYVEAHGTGTEVGDPIELAALREVYARASGDRQWCGIGSVKSNIGHLSQGAGVVGLIKTLLALEHGVIPPTINVQAANPALDLPNSPFYLTTALTKWVSEVGPRRAGVSSFGFGGTNAHLVVEEAPAVVRVPGPEPIRPAQVLTVSARTETGLATGVARLADELRTRPDLDLADVAYTLWVGRTAHPHRAAVVATDPADAAAALTDPKRRHTGLAADGQRLVFLFSGQGAQHPGMGAELYAVEPVFRAAVDECVRLLRGHLDRDLLDVILGREPDAAELLGRTEYTQPALFTVEYALAALWASWGVRPAAMLGHSIGEYVAATLAGVFALPDALSLVAARGRLMASVPAGAMLAVSRGVDEIAAMLPAGLDVATVNGPGICVVAGPSALVEEFGARLRSTGVNAKALRTSHAFHSAMMEPILDAFRERVAATPRQAPTVPFLSNRTGDWITAEQATDPDYWVRHLREPVRFGDAVARLVAEDRWTFVECGPGRQLASLVRMQLPRTAPPPLTSLPAPGERLGDCTTLYTAAARLWTRGVPLDRGRFAGAERNIAGQEHTAPARRRLALPGYPYERRRHWVERGTPTSVPPRPRRAVVPIDEWFTVPAWRVRPLDAVPAAGPATGPWLVFTDGEGVADPLRERGIEVVEVRPGTDYARDGSGFRVRPGHPADYGRLFGELAADGGTPERVVHAWTAGAVPAGRDPEAAWRAQDLGFFSLLHLVQALAAAPGPIRLDVVTSGAVDVTGAGLSRPEHATVAGIAKVVPRELPALTVRHIDADRPAAAVTELLHGADEELVALRGRRRWVPDHQPVTVPAGPSPALVEQGVYLVTGGLGGIGITVAEDLARRTEARLVLVSRGGLPPREEWAAHDGVPGRVGRAVAAIRRMEEAGAEVLVCAADVASVDDLRRVRAEALSRFGRVDGLIHAAGLPGGGMAEVKERAAAEEVLAPKLRGTLALQRVFGDLDLDFVVLCSSVTALTGGFGQVDYCAANAFLDAYAQSDHGWRGRVVAVNWGAWREVGMAAETVVPAAFARMLGAGAAVVDHPVLVRRQAGEDGDAVLSGPVSPRTHWLLDQHRLGGVPMVPGTGYLELVRAAFAATVPAPAPGGAVELRDVTLLQPLTVADGDQVAVRVTVSDGRPGPEVEVASEGAAGTLVHARGQAAWVAGAPPVRDIAAVRARCAQERVYDPETERGGSALRYGPRWRCLRRVGLAAATGSGPVEALLELAVPEPVRAELSRWPLHPAVLDEAVSFGWLGDARGYLPFGYGRVRVWGPLPERLFSHVVPRSYDQDELVADVTLLDETGRVVVEVGEFTLRRVDATALTDSARTAAPAGTAARDDGPGIRPADGVEALHRLLAADLGPQVVVSARSLDEALHAARELTVDAVEAQPDQARPQERPAGTDYVAPRGELEAALAQVWGRVLGVDQVGAEDDFFELGGNSLVAVQLIGQVRTALGVKLPMRSLFAAPTVAAMAELVSRTDDKPDPPAGSTAAPTTIPRLARPGR</sequence>
<evidence type="ECO:0000313" key="11">
    <source>
        <dbReference type="EMBL" id="SBT43955.1"/>
    </source>
</evidence>
<dbReference type="PROSITE" id="PS00012">
    <property type="entry name" value="PHOSPHOPANTETHEINE"/>
    <property type="match status" value="1"/>
</dbReference>
<dbReference type="InterPro" id="IPR042104">
    <property type="entry name" value="PKS_dehydratase_sf"/>
</dbReference>
<dbReference type="Gene3D" id="3.30.70.3290">
    <property type="match status" value="1"/>
</dbReference>
<evidence type="ECO:0000259" key="8">
    <source>
        <dbReference type="PROSITE" id="PS50075"/>
    </source>
</evidence>
<dbReference type="Gene3D" id="3.30.70.250">
    <property type="entry name" value="Malonyl-CoA ACP transacylase, ACP-binding"/>
    <property type="match status" value="1"/>
</dbReference>
<dbReference type="InterPro" id="IPR050091">
    <property type="entry name" value="PKS_NRPS_Biosynth_Enz"/>
</dbReference>
<dbReference type="Gene3D" id="3.10.129.110">
    <property type="entry name" value="Polyketide synthase dehydratase"/>
    <property type="match status" value="1"/>
</dbReference>
<dbReference type="Pfam" id="PF21394">
    <property type="entry name" value="Beta-ketacyl_N"/>
    <property type="match status" value="1"/>
</dbReference>
<dbReference type="SMART" id="SM00823">
    <property type="entry name" value="PKS_PP"/>
    <property type="match status" value="1"/>
</dbReference>
<dbReference type="InterPro" id="IPR014030">
    <property type="entry name" value="Ketoacyl_synth_N"/>
</dbReference>
<feature type="region of interest" description="N-terminal hotdog fold" evidence="6">
    <location>
        <begin position="1356"/>
        <end position="1480"/>
    </location>
</feature>
<dbReference type="EMBL" id="LT594324">
    <property type="protein sequence ID" value="SBT43955.1"/>
    <property type="molecule type" value="Genomic_DNA"/>
</dbReference>
<evidence type="ECO:0000256" key="4">
    <source>
        <dbReference type="ARBA" id="ARBA00022679"/>
    </source>
</evidence>
<dbReference type="PANTHER" id="PTHR43775">
    <property type="entry name" value="FATTY ACID SYNTHASE"/>
    <property type="match status" value="1"/>
</dbReference>
<dbReference type="InterPro" id="IPR049551">
    <property type="entry name" value="PKS_DH_C"/>
</dbReference>
<dbReference type="Pfam" id="PF02801">
    <property type="entry name" value="Ketoacyl-synt_C"/>
    <property type="match status" value="1"/>
</dbReference>
<dbReference type="InterPro" id="IPR016036">
    <property type="entry name" value="Malonyl_transacylase_ACP-bd"/>
</dbReference>
<dbReference type="FunFam" id="1.10.1200.10:FF:000016">
    <property type="entry name" value="Non-ribosomal peptide synthase"/>
    <property type="match status" value="1"/>
</dbReference>
<dbReference type="Pfam" id="PF21089">
    <property type="entry name" value="PKS_DH_N"/>
    <property type="match status" value="1"/>
</dbReference>
<dbReference type="SUPFAM" id="SSF53901">
    <property type="entry name" value="Thiolase-like"/>
    <property type="match status" value="1"/>
</dbReference>
<evidence type="ECO:0000256" key="2">
    <source>
        <dbReference type="ARBA" id="ARBA00022450"/>
    </source>
</evidence>
<keyword evidence="5" id="KW-0012">Acyltransferase</keyword>
<dbReference type="Gene3D" id="3.40.50.1820">
    <property type="entry name" value="alpha/beta hydrolase"/>
    <property type="match status" value="1"/>
</dbReference>
<dbReference type="SUPFAM" id="SSF51735">
    <property type="entry name" value="NAD(P)-binding Rossmann-fold domains"/>
    <property type="match status" value="2"/>
</dbReference>
<keyword evidence="4 11" id="KW-0808">Transferase</keyword>
<dbReference type="SUPFAM" id="SSF55048">
    <property type="entry name" value="Probable ACP-binding domain of malonyl-CoA ACP transacylase"/>
    <property type="match status" value="1"/>
</dbReference>
<dbReference type="InterPro" id="IPR014031">
    <property type="entry name" value="Ketoacyl_synth_C"/>
</dbReference>
<feature type="domain" description="Ketosynthase family 3 (KS3)" evidence="9">
    <location>
        <begin position="11"/>
        <end position="435"/>
    </location>
</feature>
<dbReference type="SMART" id="SM00827">
    <property type="entry name" value="PKS_AT"/>
    <property type="match status" value="1"/>
</dbReference>
<dbReference type="SMART" id="SM00826">
    <property type="entry name" value="PKS_DH"/>
    <property type="match status" value="1"/>
</dbReference>
<dbReference type="Proteomes" id="UP000198765">
    <property type="component" value="Chromosome I"/>
</dbReference>
<dbReference type="Pfam" id="PF00109">
    <property type="entry name" value="ketoacyl-synt"/>
    <property type="match status" value="1"/>
</dbReference>
<name>A0A1A8ZIS9_9ACTN</name>